<evidence type="ECO:0000256" key="4">
    <source>
        <dbReference type="SAM" id="SignalP"/>
    </source>
</evidence>
<accession>A0ABM9K2R0</accession>
<evidence type="ECO:0000256" key="1">
    <source>
        <dbReference type="ARBA" id="ARBA00010333"/>
    </source>
</evidence>
<dbReference type="PROSITE" id="PS51257">
    <property type="entry name" value="PROKAR_LIPOPROTEIN"/>
    <property type="match status" value="1"/>
</dbReference>
<keyword evidence="2" id="KW-0813">Transport</keyword>
<evidence type="ECO:0000256" key="2">
    <source>
        <dbReference type="ARBA" id="ARBA00022448"/>
    </source>
</evidence>
<protein>
    <submittedName>
        <fullName evidence="6">Glutamate/aspartate import solute-binding protein</fullName>
    </submittedName>
</protein>
<dbReference type="PANTHER" id="PTHR30085">
    <property type="entry name" value="AMINO ACID ABC TRANSPORTER PERMEASE"/>
    <property type="match status" value="1"/>
</dbReference>
<keyword evidence="7" id="KW-1185">Reference proteome</keyword>
<comment type="caution">
    <text evidence="6">The sequence shown here is derived from an EMBL/GenBank/DDBJ whole genome shotgun (WGS) entry which is preliminary data.</text>
</comment>
<feature type="domain" description="Solute-binding protein family 3/N-terminal" evidence="5">
    <location>
        <begin position="40"/>
        <end position="271"/>
    </location>
</feature>
<dbReference type="InterPro" id="IPR001638">
    <property type="entry name" value="Solute-binding_3/MltF_N"/>
</dbReference>
<evidence type="ECO:0000256" key="3">
    <source>
        <dbReference type="ARBA" id="ARBA00022729"/>
    </source>
</evidence>
<evidence type="ECO:0000313" key="6">
    <source>
        <dbReference type="EMBL" id="CAJ0813035.1"/>
    </source>
</evidence>
<dbReference type="EMBL" id="CATZLL010000005">
    <property type="protein sequence ID" value="CAJ0813035.1"/>
    <property type="molecule type" value="Genomic_DNA"/>
</dbReference>
<dbReference type="PANTHER" id="PTHR30085:SF2">
    <property type="entry name" value="GLUTAMATE_ASPARTATE IMPORT SOLUTE-BINDING PROTEIN"/>
    <property type="match status" value="1"/>
</dbReference>
<dbReference type="Gene3D" id="3.40.190.10">
    <property type="entry name" value="Periplasmic binding protein-like II"/>
    <property type="match status" value="2"/>
</dbReference>
<dbReference type="CDD" id="cd13688">
    <property type="entry name" value="PBP2_GltI_DEBP"/>
    <property type="match status" value="1"/>
</dbReference>
<feature type="signal peptide" evidence="4">
    <location>
        <begin position="1"/>
        <end position="22"/>
    </location>
</feature>
<dbReference type="SUPFAM" id="SSF53850">
    <property type="entry name" value="Periplasmic binding protein-like II"/>
    <property type="match status" value="1"/>
</dbReference>
<proteinExistence type="inferred from homology"/>
<name>A0ABM9K2R0_9RALS</name>
<dbReference type="Pfam" id="PF00497">
    <property type="entry name" value="SBP_bac_3"/>
    <property type="match status" value="1"/>
</dbReference>
<evidence type="ECO:0000313" key="7">
    <source>
        <dbReference type="Proteomes" id="UP001189757"/>
    </source>
</evidence>
<dbReference type="RefSeq" id="WP_430715425.1">
    <property type="nucleotide sequence ID" value="NZ_CATZLL010000005.1"/>
</dbReference>
<feature type="chain" id="PRO_5047277065" evidence="4">
    <location>
        <begin position="23"/>
        <end position="300"/>
    </location>
</feature>
<keyword evidence="3 4" id="KW-0732">Signal</keyword>
<evidence type="ECO:0000259" key="5">
    <source>
        <dbReference type="SMART" id="SM00062"/>
    </source>
</evidence>
<sequence>MPHPTRALLAAGLALCACQAVAASTASTTPVLDRIRDTGVVRLAYRENSVPFSYLDAGKPVGYSIDLCARLVDAIKVAVKRPDLKVQYVAVTPATRIAAITEGRADLECGSTNNTRERREKVAFTIPHYIASSRMLVKISSGIHRWEDLNNKTVVSTRGSTNGGQIKAMADSRVLKINVIEAKDHAEAFGMVAAGKADAFAMDDVLLYGFRATSPNPADYAVVGSNLAVAPYAIMLGKDDAEFKKVIDLAMSRTILDGEAEKLYKKWFQQPIPPNGVRLDIPMSFLLRDSFKFPTDKVAD</sequence>
<comment type="similarity">
    <text evidence="1">Belongs to the bacterial solute-binding protein 3 family.</text>
</comment>
<organism evidence="6 7">
    <name type="scientific">Ralstonia flaminis</name>
    <dbReference type="NCBI Taxonomy" id="3058597"/>
    <lineage>
        <taxon>Bacteria</taxon>
        <taxon>Pseudomonadati</taxon>
        <taxon>Pseudomonadota</taxon>
        <taxon>Betaproteobacteria</taxon>
        <taxon>Burkholderiales</taxon>
        <taxon>Burkholderiaceae</taxon>
        <taxon>Ralstonia</taxon>
    </lineage>
</organism>
<dbReference type="SMART" id="SM00062">
    <property type="entry name" value="PBPb"/>
    <property type="match status" value="1"/>
</dbReference>
<reference evidence="6 7" key="1">
    <citation type="submission" date="2023-07" db="EMBL/GenBank/DDBJ databases">
        <authorList>
            <person name="Peeters C."/>
        </authorList>
    </citation>
    <scope>NUCLEOTIDE SEQUENCE [LARGE SCALE GENOMIC DNA]</scope>
    <source>
        <strain evidence="6 7">LMG 18101</strain>
    </source>
</reference>
<dbReference type="InterPro" id="IPR051455">
    <property type="entry name" value="Bact_solute-bind_prot3"/>
</dbReference>
<gene>
    <name evidence="6" type="primary">gltI_2</name>
    <name evidence="6" type="ORF">LMG18101_01765</name>
</gene>
<dbReference type="Proteomes" id="UP001189757">
    <property type="component" value="Unassembled WGS sequence"/>
</dbReference>